<feature type="region of interest" description="Disordered" evidence="3">
    <location>
        <begin position="130"/>
        <end position="175"/>
    </location>
</feature>
<gene>
    <name evidence="6" type="ORF">GCM10009721_08500</name>
</gene>
<dbReference type="InterPro" id="IPR012334">
    <property type="entry name" value="Pectin_lyas_fold"/>
</dbReference>
<keyword evidence="7" id="KW-1185">Reference proteome</keyword>
<organism evidence="6 7">
    <name type="scientific">Terrabacter tumescens</name>
    <dbReference type="NCBI Taxonomy" id="60443"/>
    <lineage>
        <taxon>Bacteria</taxon>
        <taxon>Bacillati</taxon>
        <taxon>Actinomycetota</taxon>
        <taxon>Actinomycetes</taxon>
        <taxon>Micrococcales</taxon>
        <taxon>Intrasporangiaceae</taxon>
        <taxon>Terrabacter</taxon>
    </lineage>
</organism>
<keyword evidence="4" id="KW-0732">Signal</keyword>
<dbReference type="InterPro" id="IPR013783">
    <property type="entry name" value="Ig-like_fold"/>
</dbReference>
<dbReference type="InterPro" id="IPR006626">
    <property type="entry name" value="PbH1"/>
</dbReference>
<evidence type="ECO:0000256" key="2">
    <source>
        <dbReference type="ARBA" id="ARBA00023273"/>
    </source>
</evidence>
<evidence type="ECO:0000256" key="1">
    <source>
        <dbReference type="ARBA" id="ARBA00004316"/>
    </source>
</evidence>
<feature type="domain" description="IPT/TIG" evidence="5">
    <location>
        <begin position="1092"/>
        <end position="1166"/>
    </location>
</feature>
<comment type="subcellular location">
    <subcellularLocation>
        <location evidence="1">Cell projection</location>
    </subcellularLocation>
</comment>
<dbReference type="SUPFAM" id="SSF51126">
    <property type="entry name" value="Pectin lyase-like"/>
    <property type="match status" value="1"/>
</dbReference>
<keyword evidence="2" id="KW-0966">Cell projection</keyword>
<dbReference type="Gene3D" id="2.160.20.10">
    <property type="entry name" value="Single-stranded right-handed beta-helix, Pectin lyase-like"/>
    <property type="match status" value="1"/>
</dbReference>
<dbReference type="SMART" id="SM00710">
    <property type="entry name" value="PbH1"/>
    <property type="match status" value="8"/>
</dbReference>
<name>A0ABQ2HPA7_9MICO</name>
<evidence type="ECO:0000256" key="3">
    <source>
        <dbReference type="SAM" id="MobiDB-lite"/>
    </source>
</evidence>
<dbReference type="Proteomes" id="UP000623461">
    <property type="component" value="Unassembled WGS sequence"/>
</dbReference>
<evidence type="ECO:0000259" key="5">
    <source>
        <dbReference type="Pfam" id="PF01833"/>
    </source>
</evidence>
<feature type="compositionally biased region" description="Polar residues" evidence="3">
    <location>
        <begin position="841"/>
        <end position="854"/>
    </location>
</feature>
<feature type="region of interest" description="Disordered" evidence="3">
    <location>
        <begin position="840"/>
        <end position="878"/>
    </location>
</feature>
<sequence>MDMPKLRRRCVPIVATLTALALAGVAQVGGPLAAAAAAPRPAAAPAAPAAAAPAATRAAAPAAATPTGGPCPSTTAAGKGCISLTVTSARDVGPADAPHKGDAVTAYSWMINEDSTGDPGTAAAPLLDRCLPSRAPGGSTKPASPAAGDPTEPYADSCPWPSVRPTSGHSKIVAQGDESDLGTKVLEGLAPGKYLISVTADGYKIDGAHFIVTAGQKGLVSVGMQPLPLPLATIKIQVFNDNVPADGTYEADAERGLAGFTGNLSDVLGPVSTDYYGNALCTVYKHGTNGRMLFGADGKPVVDTTRSTGKCTSDAQGVITIPNLGPNRYGATVSPPAGSSGWVQTTTLEGGHDHDIWVREGDTGLDTEFLKGAEPVPSTQFGFVRVRALPASSATGEVKGVVIAGLPYIGGQNGQVVPETGWAGAKSAGPIASPWVALSDLNRGDAAVYVGRGAANGSFDIKNVPDGTYQLTLWDDDQDYILWSFNVEVSGGDLVDVGNKMLVGWFTHVRGTVFVDDNGNGRRDPGEAPVPGFTLTVRERDNTLMDQYTNLVNTSDQGVYDIKEGYPLSKWLVLEAFNTRYRTTGVTYQADNEDSPTTILGALVDLDFLPVIGLSGRVDWGVEPYGTNENGGIAATVSYDTTRNELDPADAVSEDYQPGIPDVNVHVYEPVTCTATTAEEKANTCRQGKQIVPLSVPNPAHETDPTAPATIANPDPERGALVKGSELQPKYTTEEWAAPRGCTARQWDGTELTDQLALPESGSAANNLCVEAPMMGFQAGASDTSTPGAAGQTVNGNYGFGDLAAGDYIVAVEVPKDPVDGKPMYQVTKEEDVNVFDGDTYLSQENFPPSSTEAASDGPGTGNDPLPPTQPPSQGAGIISGCAGALHKVDVTNPAFLAGGGSPFQGQDRPLCDAKLITVRSGQTVAPNFNLFTPVPLPTHFWGLTINDLGLSLDKRSANYGEAQGLPNVPVGLYDWSGRLVDTTHTDFNGFYEALEPSTGTYNCPVPAGPCPNMYRFTGNDPGAPGDPNPDYDPAYRTISTNFQGWPGLYTVTDTAPTQAAATVLAPGTTASNPARCNLGTTDPQLLSVDHPYVRPTGTGRTVTVTGTGFGSTRGTGSVTLTNSAGTNVPVTSYGTWSDTSITFTVPAATSTSRGALKVSITTAAKRSTYNGITIWNLGSAPGTNASTAYNPNVVEVRPGTQYDTVQKALEAAAPTSARRYWLVVVWPGTPTALNPRGEYNENVIVHHRVAIQGVGPGGFVPQADGSQKWIAGSIIDGSGFSPDLPGGTAWIALLSRLRYSGELDVPDAATVTVLDDPAASAARLDDTAYPVAIDGLQVTGGAQSDFPGNVNVLTGGVTTPYGATGALVTQGGGIYLHNNNRGVRITDDLIVGNSGSYGGGIRVGTPYTGDNHNYDALIADNQVLNNGGTNLAGGIGLFTGSDGYTIRHNAICGNFSAEYGGALTAFGYMSNSGGHDGGTISGNTVWFNSSYDEGGAIMLAGELPADPTGLSPGTGEATIDSNVIDANLASDDGGGIRLLQVAGTHVTKNDPQTITITNNTITNNVSAHEGGGIALDDAPFVTIADNTVAGNLTTATAVTSDGLPAPAGLSTGPNSVPLMARLNSSRSFSSFSLLKVDGQQTFSRPVLLDNVFNDNRAGTYIGGYVYGIGGTLPDGSDNSVDPWDMGVVGDPGQLHPVGGVIQTTTGTDGGEFVTVSDTAGFKDPTPELTVTVLAARTYPAFREAAIVTALLPPRLRADYHLSGTTATAYGKGRGTTTVTYGTQTLLGRTTPWTVTVRAPSLDIDGQARPTGSARRFDSGSDQYVP</sequence>
<reference evidence="7" key="1">
    <citation type="journal article" date="2019" name="Int. J. Syst. Evol. Microbiol.">
        <title>The Global Catalogue of Microorganisms (GCM) 10K type strain sequencing project: providing services to taxonomists for standard genome sequencing and annotation.</title>
        <authorList>
            <consortium name="The Broad Institute Genomics Platform"/>
            <consortium name="The Broad Institute Genome Sequencing Center for Infectious Disease"/>
            <person name="Wu L."/>
            <person name="Ma J."/>
        </authorList>
    </citation>
    <scope>NUCLEOTIDE SEQUENCE [LARGE SCALE GENOMIC DNA]</scope>
    <source>
        <strain evidence="7">JCM 1365</strain>
    </source>
</reference>
<dbReference type="Gene3D" id="2.60.40.10">
    <property type="entry name" value="Immunoglobulins"/>
    <property type="match status" value="4"/>
</dbReference>
<accession>A0ABQ2HPA7</accession>
<feature type="signal peptide" evidence="4">
    <location>
        <begin position="1"/>
        <end position="23"/>
    </location>
</feature>
<dbReference type="InterPro" id="IPR002909">
    <property type="entry name" value="IPT_dom"/>
</dbReference>
<evidence type="ECO:0000313" key="7">
    <source>
        <dbReference type="Proteomes" id="UP000623461"/>
    </source>
</evidence>
<evidence type="ECO:0000256" key="4">
    <source>
        <dbReference type="SAM" id="SignalP"/>
    </source>
</evidence>
<proteinExistence type="predicted"/>
<dbReference type="EMBL" id="BMNZ01000002">
    <property type="protein sequence ID" value="GGM86059.1"/>
    <property type="molecule type" value="Genomic_DNA"/>
</dbReference>
<evidence type="ECO:0000313" key="6">
    <source>
        <dbReference type="EMBL" id="GGM86059.1"/>
    </source>
</evidence>
<comment type="caution">
    <text evidence="6">The sequence shown here is derived from an EMBL/GenBank/DDBJ whole genome shotgun (WGS) entry which is preliminary data.</text>
</comment>
<feature type="region of interest" description="Disordered" evidence="3">
    <location>
        <begin position="1801"/>
        <end position="1826"/>
    </location>
</feature>
<dbReference type="InterPro" id="IPR011050">
    <property type="entry name" value="Pectin_lyase_fold/virulence"/>
</dbReference>
<feature type="chain" id="PRO_5046730364" description="IPT/TIG domain-containing protein" evidence="4">
    <location>
        <begin position="24"/>
        <end position="1826"/>
    </location>
</feature>
<dbReference type="Pfam" id="PF01833">
    <property type="entry name" value="TIG"/>
    <property type="match status" value="1"/>
</dbReference>
<protein>
    <recommendedName>
        <fullName evidence="5">IPT/TIG domain-containing protein</fullName>
    </recommendedName>
</protein>
<dbReference type="SUPFAM" id="SSF81296">
    <property type="entry name" value="E set domains"/>
    <property type="match status" value="1"/>
</dbReference>
<dbReference type="InterPro" id="IPR014756">
    <property type="entry name" value="Ig_E-set"/>
</dbReference>